<evidence type="ECO:0000313" key="2">
    <source>
        <dbReference type="Proteomes" id="UP000790709"/>
    </source>
</evidence>
<proteinExistence type="predicted"/>
<name>A0ACB8B5S8_9AGAM</name>
<comment type="caution">
    <text evidence="1">The sequence shown here is derived from an EMBL/GenBank/DDBJ whole genome shotgun (WGS) entry which is preliminary data.</text>
</comment>
<organism evidence="1 2">
    <name type="scientific">Leucogyrophana mollusca</name>
    <dbReference type="NCBI Taxonomy" id="85980"/>
    <lineage>
        <taxon>Eukaryota</taxon>
        <taxon>Fungi</taxon>
        <taxon>Dikarya</taxon>
        <taxon>Basidiomycota</taxon>
        <taxon>Agaricomycotina</taxon>
        <taxon>Agaricomycetes</taxon>
        <taxon>Agaricomycetidae</taxon>
        <taxon>Boletales</taxon>
        <taxon>Boletales incertae sedis</taxon>
        <taxon>Leucogyrophana</taxon>
    </lineage>
</organism>
<reference evidence="1" key="1">
    <citation type="journal article" date="2021" name="New Phytol.">
        <title>Evolutionary innovations through gain and loss of genes in the ectomycorrhizal Boletales.</title>
        <authorList>
            <person name="Wu G."/>
            <person name="Miyauchi S."/>
            <person name="Morin E."/>
            <person name="Kuo A."/>
            <person name="Drula E."/>
            <person name="Varga T."/>
            <person name="Kohler A."/>
            <person name="Feng B."/>
            <person name="Cao Y."/>
            <person name="Lipzen A."/>
            <person name="Daum C."/>
            <person name="Hundley H."/>
            <person name="Pangilinan J."/>
            <person name="Johnson J."/>
            <person name="Barry K."/>
            <person name="LaButti K."/>
            <person name="Ng V."/>
            <person name="Ahrendt S."/>
            <person name="Min B."/>
            <person name="Choi I.G."/>
            <person name="Park H."/>
            <person name="Plett J.M."/>
            <person name="Magnuson J."/>
            <person name="Spatafora J.W."/>
            <person name="Nagy L.G."/>
            <person name="Henrissat B."/>
            <person name="Grigoriev I.V."/>
            <person name="Yang Z.L."/>
            <person name="Xu J."/>
            <person name="Martin F.M."/>
        </authorList>
    </citation>
    <scope>NUCLEOTIDE SEQUENCE</scope>
    <source>
        <strain evidence="1">KUC20120723A-06</strain>
    </source>
</reference>
<protein>
    <submittedName>
        <fullName evidence="1">NAD(P)-binding protein</fullName>
    </submittedName>
</protein>
<evidence type="ECO:0000313" key="1">
    <source>
        <dbReference type="EMBL" id="KAH7920870.1"/>
    </source>
</evidence>
<sequence>MPAASSTGVAILGAGLFAKEAHLPGLETLKGLAPTLKAVYSRSLKSSSELADEAKKRLGVAPDVYHDGDSSANLDVLLARSDINSVIVVLPITQQPSIILKALAAGKHVLSEKPVAPDVASGIKLIAEYNATYKTKGLVWRVAENFEAEPGYIAAGRAIRDGKIGKVTFFSSRVVNYIDQDSKWYKTPWRTVPDYQGGFLLDGGVHSTAALRVMLPSAMTHLSGFASLNKDWLAPHDTINTIIKAADGSHGIFELSFAAPSASRSSVGNGTIITGTDGWLSVSQTKVKDSVTGGDKSVFRVIIKSAKTDAHGKLGPEKEEIIDEAVRGVEVELASFFAAAFEGKDDGLGDPLGALRDVAIIEAALNSEGQPINLEKLVSGS</sequence>
<keyword evidence="2" id="KW-1185">Reference proteome</keyword>
<gene>
    <name evidence="1" type="ORF">BV22DRAFT_1020433</name>
</gene>
<dbReference type="Proteomes" id="UP000790709">
    <property type="component" value="Unassembled WGS sequence"/>
</dbReference>
<accession>A0ACB8B5S8</accession>
<dbReference type="EMBL" id="MU266555">
    <property type="protein sequence ID" value="KAH7920870.1"/>
    <property type="molecule type" value="Genomic_DNA"/>
</dbReference>